<gene>
    <name evidence="7" type="ORF">BS639_23205</name>
</gene>
<evidence type="ECO:0000256" key="2">
    <source>
        <dbReference type="ARBA" id="ARBA00022723"/>
    </source>
</evidence>
<evidence type="ECO:0000313" key="8">
    <source>
        <dbReference type="Proteomes" id="UP000192722"/>
    </source>
</evidence>
<sequence length="363" mass="39162">MWKILTPSGWVNGVIQADENGRIAQIIKKEGAFNGYIIPGFIDLHVHGGGGKDIMQGGDAINIMSQTHARFGTTSLLATTMTSSPSSLKSALKDIDFFMKKSRYIGCSRVLGVHLEGPFVSPDKLGAQPPHARNATKKEIDQLLDLAVIKLITLAAEIENNRKLIPYLIERGVCVQQGHTAATYQQSMDAISLGATGFTHLFNAMSGLDHRYPGALTAAMAHTTYAEIIPDFEHVHPGAILAARRAIPKLYAVTDSCSAVGMPAGEYTQGGYAIYKCAGKAAARLKNGTLAASTLTMDKALLNFIELGLTLEEASLRLSTYPAEFLGIKDRGRLEINAWADYVILDESFKLQETVIEGVSVPL</sequence>
<dbReference type="PANTHER" id="PTHR11113">
    <property type="entry name" value="N-ACETYLGLUCOSAMINE-6-PHOSPHATE DEACETYLASE"/>
    <property type="match status" value="1"/>
</dbReference>
<dbReference type="RefSeq" id="WP_084984464.1">
    <property type="nucleotide sequence ID" value="NZ_CBCSCF010000002.1"/>
</dbReference>
<protein>
    <submittedName>
        <fullName evidence="7">N-acetylglucosamine-6-phosphate deacetylase</fullName>
    </submittedName>
</protein>
<comment type="caution">
    <text evidence="7">The sequence shown here is derived from an EMBL/GenBank/DDBJ whole genome shotgun (WGS) entry which is preliminary data.</text>
</comment>
<keyword evidence="2" id="KW-0479">Metal-binding</keyword>
<accession>A0ABX3TUJ4</accession>
<dbReference type="InterPro" id="IPR003764">
    <property type="entry name" value="GlcNAc_6-P_deAcase"/>
</dbReference>
<dbReference type="NCBIfam" id="TIGR00221">
    <property type="entry name" value="nagA"/>
    <property type="match status" value="1"/>
</dbReference>
<dbReference type="InterPro" id="IPR006680">
    <property type="entry name" value="Amidohydro-rel"/>
</dbReference>
<name>A0ABX3TUJ4_9GAMM</name>
<keyword evidence="8" id="KW-1185">Reference proteome</keyword>
<keyword evidence="4 5" id="KW-0119">Carbohydrate metabolism</keyword>
<feature type="domain" description="Amidohydrolase-related" evidence="6">
    <location>
        <begin position="36"/>
        <end position="359"/>
    </location>
</feature>
<dbReference type="Pfam" id="PF01979">
    <property type="entry name" value="Amidohydro_1"/>
    <property type="match status" value="1"/>
</dbReference>
<dbReference type="InterPro" id="IPR032466">
    <property type="entry name" value="Metal_Hydrolase"/>
</dbReference>
<evidence type="ECO:0000256" key="1">
    <source>
        <dbReference type="ARBA" id="ARBA00010716"/>
    </source>
</evidence>
<evidence type="ECO:0000259" key="6">
    <source>
        <dbReference type="Pfam" id="PF01979"/>
    </source>
</evidence>
<dbReference type="CDD" id="cd00854">
    <property type="entry name" value="NagA"/>
    <property type="match status" value="1"/>
</dbReference>
<evidence type="ECO:0000256" key="5">
    <source>
        <dbReference type="PIRNR" id="PIRNR038994"/>
    </source>
</evidence>
<dbReference type="InterPro" id="IPR011059">
    <property type="entry name" value="Metal-dep_hydrolase_composite"/>
</dbReference>
<evidence type="ECO:0000256" key="4">
    <source>
        <dbReference type="ARBA" id="ARBA00023277"/>
    </source>
</evidence>
<reference evidence="7 8" key="1">
    <citation type="journal article" date="2017" name="Int. J. Syst. Evol. Microbiol.">
        <title>Rouxiella badensis sp. nov. and Rouxiella silvae sp. nov. isolated from peat bog soil in Germany and emendation of the genus description.</title>
        <authorList>
            <person name="Le Fleche-Mateos A."/>
            <person name="Kugler J.H."/>
            <person name="Hansen S.H."/>
            <person name="Syldatk C."/>
            <person name="Hausmann R."/>
            <person name="Lomprez F."/>
            <person name="Vandenbogaert M."/>
            <person name="Manuguerra J.C."/>
            <person name="Grimont P.A."/>
        </authorList>
    </citation>
    <scope>NUCLEOTIDE SEQUENCE [LARGE SCALE GENOMIC DNA]</scope>
    <source>
        <strain evidence="7 8">213</strain>
    </source>
</reference>
<evidence type="ECO:0000256" key="3">
    <source>
        <dbReference type="ARBA" id="ARBA00022801"/>
    </source>
</evidence>
<dbReference type="Proteomes" id="UP000192722">
    <property type="component" value="Unassembled WGS sequence"/>
</dbReference>
<dbReference type="EMBL" id="MRWD01000085">
    <property type="protein sequence ID" value="ORJ18850.1"/>
    <property type="molecule type" value="Genomic_DNA"/>
</dbReference>
<dbReference type="SUPFAM" id="SSF51556">
    <property type="entry name" value="Metallo-dependent hydrolases"/>
    <property type="match status" value="1"/>
</dbReference>
<proteinExistence type="inferred from homology"/>
<keyword evidence="3 5" id="KW-0378">Hydrolase</keyword>
<dbReference type="Gene3D" id="3.20.20.140">
    <property type="entry name" value="Metal-dependent hydrolases"/>
    <property type="match status" value="1"/>
</dbReference>
<dbReference type="Gene3D" id="2.30.40.10">
    <property type="entry name" value="Urease, subunit C, domain 1"/>
    <property type="match status" value="1"/>
</dbReference>
<evidence type="ECO:0000313" key="7">
    <source>
        <dbReference type="EMBL" id="ORJ18850.1"/>
    </source>
</evidence>
<comment type="similarity">
    <text evidence="1 5">Belongs to the metallo-dependent hydrolases superfamily. NagA family.</text>
</comment>
<dbReference type="PIRSF" id="PIRSF038994">
    <property type="entry name" value="NagA"/>
    <property type="match status" value="1"/>
</dbReference>
<organism evidence="7 8">
    <name type="scientific">Rouxiella silvae</name>
    <dbReference type="NCBI Taxonomy" id="1646373"/>
    <lineage>
        <taxon>Bacteria</taxon>
        <taxon>Pseudomonadati</taxon>
        <taxon>Pseudomonadota</taxon>
        <taxon>Gammaproteobacteria</taxon>
        <taxon>Enterobacterales</taxon>
        <taxon>Yersiniaceae</taxon>
        <taxon>Rouxiella</taxon>
    </lineage>
</organism>
<dbReference type="PANTHER" id="PTHR11113:SF14">
    <property type="entry name" value="N-ACETYLGLUCOSAMINE-6-PHOSPHATE DEACETYLASE"/>
    <property type="match status" value="1"/>
</dbReference>